<proteinExistence type="predicted"/>
<protein>
    <recommendedName>
        <fullName evidence="3">CPXCG motif-containing cysteine-rich protein</fullName>
    </recommendedName>
</protein>
<evidence type="ECO:0000313" key="1">
    <source>
        <dbReference type="EMBL" id="OSM05108.1"/>
    </source>
</evidence>
<gene>
    <name evidence="1" type="ORF">MAIT1_03253</name>
</gene>
<sequence>MRDDAPEWSESVACPYCGESLFTQREAGLGNQEYIEDCHVCCRPIRFITRWDPYTQSESLTVLREDD</sequence>
<accession>A0A1Y2K6Y0</accession>
<evidence type="ECO:0008006" key="3">
    <source>
        <dbReference type="Google" id="ProtNLM"/>
    </source>
</evidence>
<dbReference type="Pfam" id="PF14255">
    <property type="entry name" value="Zn_ribbon_21"/>
    <property type="match status" value="1"/>
</dbReference>
<name>A0A1Y2K6Y0_9PROT</name>
<comment type="caution">
    <text evidence="1">The sequence shown here is derived from an EMBL/GenBank/DDBJ whole genome shotgun (WGS) entry which is preliminary data.</text>
</comment>
<dbReference type="STRING" id="1434232.MAIT1_03253"/>
<dbReference type="Proteomes" id="UP000194003">
    <property type="component" value="Unassembled WGS sequence"/>
</dbReference>
<dbReference type="AlphaFoldDB" id="A0A1Y2K6Y0"/>
<reference evidence="1 2" key="1">
    <citation type="journal article" date="2016" name="BMC Genomics">
        <title>Combined genomic and structural analyses of a cultured magnetotactic bacterium reveals its niche adaptation to a dynamic environment.</title>
        <authorList>
            <person name="Araujo A.C."/>
            <person name="Morillo V."/>
            <person name="Cypriano J."/>
            <person name="Teixeira L.C."/>
            <person name="Leao P."/>
            <person name="Lyra S."/>
            <person name="Almeida L.G."/>
            <person name="Bazylinski D.A."/>
            <person name="Vasconcellos A.T."/>
            <person name="Abreu F."/>
            <person name="Lins U."/>
        </authorList>
    </citation>
    <scope>NUCLEOTIDE SEQUENCE [LARGE SCALE GENOMIC DNA]</scope>
    <source>
        <strain evidence="1 2">IT-1</strain>
    </source>
</reference>
<dbReference type="InterPro" id="IPR017143">
    <property type="entry name" value="UCP037225"/>
</dbReference>
<dbReference type="PIRSF" id="PIRSF037225">
    <property type="entry name" value="UCP037225"/>
    <property type="match status" value="1"/>
</dbReference>
<dbReference type="EMBL" id="LVJN01000018">
    <property type="protein sequence ID" value="OSM05108.1"/>
    <property type="molecule type" value="Genomic_DNA"/>
</dbReference>
<keyword evidence="2" id="KW-1185">Reference proteome</keyword>
<dbReference type="RefSeq" id="WP_085441746.1">
    <property type="nucleotide sequence ID" value="NZ_LVJN01000018.1"/>
</dbReference>
<organism evidence="1 2">
    <name type="scientific">Magnetofaba australis IT-1</name>
    <dbReference type="NCBI Taxonomy" id="1434232"/>
    <lineage>
        <taxon>Bacteria</taxon>
        <taxon>Pseudomonadati</taxon>
        <taxon>Pseudomonadota</taxon>
        <taxon>Magnetococcia</taxon>
        <taxon>Magnetococcales</taxon>
        <taxon>Magnetococcaceae</taxon>
        <taxon>Magnetofaba</taxon>
    </lineage>
</organism>
<dbReference type="InterPro" id="IPR025990">
    <property type="entry name" value="zinc_ribbon_bacterial"/>
</dbReference>
<dbReference type="OrthoDB" id="5295870at2"/>
<evidence type="ECO:0000313" key="2">
    <source>
        <dbReference type="Proteomes" id="UP000194003"/>
    </source>
</evidence>